<dbReference type="InterPro" id="IPR030802">
    <property type="entry name" value="Permease_MalE"/>
</dbReference>
<comment type="subcellular location">
    <subcellularLocation>
        <location evidence="1">Membrane</location>
        <topology evidence="1">Multi-pass membrane protein</topology>
    </subcellularLocation>
</comment>
<evidence type="ECO:0000256" key="6">
    <source>
        <dbReference type="ARBA" id="ARBA00023136"/>
    </source>
</evidence>
<protein>
    <recommendedName>
        <fullName evidence="9">Phospholipid ABC transporter permease protein MlaE</fullName>
    </recommendedName>
</protein>
<dbReference type="AlphaFoldDB" id="A0A3B0TBK3"/>
<name>A0A3B0TBK3_9ZZZZ</name>
<keyword evidence="5 7" id="KW-1133">Transmembrane helix</keyword>
<evidence type="ECO:0000256" key="5">
    <source>
        <dbReference type="ARBA" id="ARBA00022989"/>
    </source>
</evidence>
<feature type="transmembrane region" description="Helical" evidence="7">
    <location>
        <begin position="12"/>
        <end position="34"/>
    </location>
</feature>
<evidence type="ECO:0008006" key="9">
    <source>
        <dbReference type="Google" id="ProtNLM"/>
    </source>
</evidence>
<accession>A0A3B0TBK3</accession>
<keyword evidence="3" id="KW-0813">Transport</keyword>
<dbReference type="EMBL" id="UOEN01000209">
    <property type="protein sequence ID" value="VAW14260.1"/>
    <property type="molecule type" value="Genomic_DNA"/>
</dbReference>
<feature type="transmembrane region" description="Helical" evidence="7">
    <location>
        <begin position="55"/>
        <end position="78"/>
    </location>
</feature>
<feature type="transmembrane region" description="Helical" evidence="7">
    <location>
        <begin position="237"/>
        <end position="259"/>
    </location>
</feature>
<feature type="transmembrane region" description="Helical" evidence="7">
    <location>
        <begin position="197"/>
        <end position="216"/>
    </location>
</feature>
<comment type="similarity">
    <text evidence="2">Belongs to the MlaE permease family.</text>
</comment>
<dbReference type="GO" id="GO:0005548">
    <property type="term" value="F:phospholipid transporter activity"/>
    <property type="evidence" value="ECO:0007669"/>
    <property type="project" value="TreeGrafter"/>
</dbReference>
<reference evidence="8" key="1">
    <citation type="submission" date="2018-06" db="EMBL/GenBank/DDBJ databases">
        <authorList>
            <person name="Zhirakovskaya E."/>
        </authorList>
    </citation>
    <scope>NUCLEOTIDE SEQUENCE</scope>
</reference>
<dbReference type="GO" id="GO:0043190">
    <property type="term" value="C:ATP-binding cassette (ABC) transporter complex"/>
    <property type="evidence" value="ECO:0007669"/>
    <property type="project" value="InterPro"/>
</dbReference>
<evidence type="ECO:0000256" key="4">
    <source>
        <dbReference type="ARBA" id="ARBA00022692"/>
    </source>
</evidence>
<evidence type="ECO:0000256" key="3">
    <source>
        <dbReference type="ARBA" id="ARBA00022448"/>
    </source>
</evidence>
<dbReference type="PANTHER" id="PTHR30188">
    <property type="entry name" value="ABC TRANSPORTER PERMEASE PROTEIN-RELATED"/>
    <property type="match status" value="1"/>
</dbReference>
<evidence type="ECO:0000256" key="2">
    <source>
        <dbReference type="ARBA" id="ARBA00007556"/>
    </source>
</evidence>
<dbReference type="InterPro" id="IPR003453">
    <property type="entry name" value="ABC_MlaE_roteobac"/>
</dbReference>
<dbReference type="Pfam" id="PF02405">
    <property type="entry name" value="MlaE"/>
    <property type="match status" value="1"/>
</dbReference>
<gene>
    <name evidence="8" type="ORF">MNBD_BACTEROID05-1184</name>
</gene>
<evidence type="ECO:0000313" key="8">
    <source>
        <dbReference type="EMBL" id="VAW14260.1"/>
    </source>
</evidence>
<keyword evidence="4 7" id="KW-0812">Transmembrane</keyword>
<organism evidence="8">
    <name type="scientific">hydrothermal vent metagenome</name>
    <dbReference type="NCBI Taxonomy" id="652676"/>
    <lineage>
        <taxon>unclassified sequences</taxon>
        <taxon>metagenomes</taxon>
        <taxon>ecological metagenomes</taxon>
    </lineage>
</organism>
<dbReference type="PANTHER" id="PTHR30188:SF4">
    <property type="entry name" value="PROTEIN TRIGALACTOSYLDIACYLGLYCEROL 1, CHLOROPLASTIC"/>
    <property type="match status" value="1"/>
</dbReference>
<evidence type="ECO:0000256" key="7">
    <source>
        <dbReference type="SAM" id="Phobius"/>
    </source>
</evidence>
<sequence>METILQFSGNIIVQFISYVGSIALLLGKTLQLIFVPPYKFHRIFKQFHNVGPGSFVIAALVAFFIGMILALQMAYQMVELSAEIYIPGVVAVALTREMAPVLTALIVAGRVGAGMTAEIGSMTVTEQVEAIEAFAVNPVKYLVVPRFLAMTIMLPLLVIFADLIGILGGFIICVYKLYITPSLYWTMVTGALSATDIFTGLIKAVFFGAMIALVGCHQGLNVRGGAEGVGRATTRSVVISFILIIMADCLFTTTFYFIFDL</sequence>
<dbReference type="NCBIfam" id="TIGR00056">
    <property type="entry name" value="MlaE family lipid ABC transporter permease subunit"/>
    <property type="match status" value="1"/>
</dbReference>
<evidence type="ECO:0000256" key="1">
    <source>
        <dbReference type="ARBA" id="ARBA00004141"/>
    </source>
</evidence>
<keyword evidence="6 7" id="KW-0472">Membrane</keyword>
<proteinExistence type="inferred from homology"/>
<feature type="transmembrane region" description="Helical" evidence="7">
    <location>
        <begin position="147"/>
        <end position="177"/>
    </location>
</feature>